<comment type="caution">
    <text evidence="1">The sequence shown here is derived from an EMBL/GenBank/DDBJ whole genome shotgun (WGS) entry which is preliminary data.</text>
</comment>
<organism evidence="1 2">
    <name type="scientific">Saccharopolyspora gloriosae</name>
    <dbReference type="NCBI Taxonomy" id="455344"/>
    <lineage>
        <taxon>Bacteria</taxon>
        <taxon>Bacillati</taxon>
        <taxon>Actinomycetota</taxon>
        <taxon>Actinomycetes</taxon>
        <taxon>Pseudonocardiales</taxon>
        <taxon>Pseudonocardiaceae</taxon>
        <taxon>Saccharopolyspora</taxon>
    </lineage>
</organism>
<reference evidence="1 2" key="1">
    <citation type="submission" date="2020-08" db="EMBL/GenBank/DDBJ databases">
        <title>Sequencing the genomes of 1000 actinobacteria strains.</title>
        <authorList>
            <person name="Klenk H.-P."/>
        </authorList>
    </citation>
    <scope>NUCLEOTIDE SEQUENCE [LARGE SCALE GENOMIC DNA]</scope>
    <source>
        <strain evidence="1 2">DSM 45582</strain>
    </source>
</reference>
<dbReference type="Proteomes" id="UP000580474">
    <property type="component" value="Unassembled WGS sequence"/>
</dbReference>
<dbReference type="EMBL" id="JACHIV010000001">
    <property type="protein sequence ID" value="MBB5067225.1"/>
    <property type="molecule type" value="Genomic_DNA"/>
</dbReference>
<dbReference type="RefSeq" id="WP_343071171.1">
    <property type="nucleotide sequence ID" value="NZ_JACHIV010000001.1"/>
</dbReference>
<dbReference type="Gene3D" id="3.10.129.10">
    <property type="entry name" value="Hotdog Thioesterase"/>
    <property type="match status" value="1"/>
</dbReference>
<dbReference type="AlphaFoldDB" id="A0A840NAR9"/>
<accession>A0A840NAR9</accession>
<keyword evidence="2" id="KW-1185">Reference proteome</keyword>
<dbReference type="InterPro" id="IPR029069">
    <property type="entry name" value="HotDog_dom_sf"/>
</dbReference>
<protein>
    <submittedName>
        <fullName evidence="1">Acyl-CoA thioesterase FadM</fullName>
    </submittedName>
</protein>
<evidence type="ECO:0000313" key="1">
    <source>
        <dbReference type="EMBL" id="MBB5067225.1"/>
    </source>
</evidence>
<evidence type="ECO:0000313" key="2">
    <source>
        <dbReference type="Proteomes" id="UP000580474"/>
    </source>
</evidence>
<name>A0A840NAR9_9PSEU</name>
<proteinExistence type="predicted"/>
<gene>
    <name evidence="1" type="ORF">BJ969_000313</name>
</gene>
<sequence>MNANSNAVVTIERGTAPEATRTELRPRYEGSNICTWIGFKHVNFMVEEAVLDHLRQRGFPAGALYERYGLCTDISTIDTKILTAFHIDDLAVAEVRPVAGPGSGMSFEVELTVRRAEQVKAVTAKVTVSFRADDRGLPVEPVPAELAEHVVAELGRPAEAVEVGDRDPIELLTEGANAFGWAWRMPYFYCHFTERVQMSGYLRQMEEVVDLFLADRGVSIKKLLDEQDWIPVVPHSRIELLGEARMEEELYTIFTVERVFKRLTYTARMDCYVLRDGVLVPTATGRITHGYAVIDNRRDWSLVDFDDQMLAALGGGSGSAAGRGR</sequence>
<dbReference type="SUPFAM" id="SSF54637">
    <property type="entry name" value="Thioesterase/thiol ester dehydrase-isomerase"/>
    <property type="match status" value="2"/>
</dbReference>